<reference evidence="1" key="1">
    <citation type="submission" date="2022-12" db="EMBL/GenBank/DDBJ databases">
        <title>Paraconexibacter alkalitolerans sp. nov. and Baekduia alba sp. nov., isolated from soil and emended description of the genera Paraconexibacter (Chun et al., 2020) and Baekduia (An et al., 2020).</title>
        <authorList>
            <person name="Vieira S."/>
            <person name="Huber K.J."/>
            <person name="Geppert A."/>
            <person name="Wolf J."/>
            <person name="Neumann-Schaal M."/>
            <person name="Muesken M."/>
            <person name="Overmann J."/>
        </authorList>
    </citation>
    <scope>NUCLEOTIDE SEQUENCE</scope>
    <source>
        <strain evidence="1">AEG42_29</strain>
    </source>
</reference>
<dbReference type="InterPro" id="IPR036188">
    <property type="entry name" value="FAD/NAD-bd_sf"/>
</dbReference>
<gene>
    <name evidence="1" type="ORF">DSM112329_00820</name>
</gene>
<dbReference type="Pfam" id="PF13738">
    <property type="entry name" value="Pyr_redox_3"/>
    <property type="match status" value="1"/>
</dbReference>
<dbReference type="PANTHER" id="PTHR42877">
    <property type="entry name" value="L-ORNITHINE N(5)-MONOOXYGENASE-RELATED"/>
    <property type="match status" value="1"/>
</dbReference>
<dbReference type="GO" id="GO:0004497">
    <property type="term" value="F:monooxygenase activity"/>
    <property type="evidence" value="ECO:0007669"/>
    <property type="project" value="UniProtKB-KW"/>
</dbReference>
<dbReference type="RefSeq" id="WP_354700541.1">
    <property type="nucleotide sequence ID" value="NZ_CP114014.1"/>
</dbReference>
<protein>
    <submittedName>
        <fullName evidence="1">Baeyer-Villiger monooxygenase</fullName>
        <ecNumber evidence="1">1.14.13.-</ecNumber>
    </submittedName>
</protein>
<name>A0AAU7AQN7_9ACTN</name>
<dbReference type="PANTHER" id="PTHR42877:SF4">
    <property type="entry name" value="FAD_NAD(P)-BINDING DOMAIN-CONTAINING PROTEIN-RELATED"/>
    <property type="match status" value="1"/>
</dbReference>
<dbReference type="PRINTS" id="PR00420">
    <property type="entry name" value="RNGMNOXGNASE"/>
</dbReference>
<dbReference type="EC" id="1.14.13.-" evidence="1"/>
<dbReference type="AlphaFoldDB" id="A0AAU7AQN7"/>
<dbReference type="Gene3D" id="3.50.50.60">
    <property type="entry name" value="FAD/NAD(P)-binding domain"/>
    <property type="match status" value="3"/>
</dbReference>
<dbReference type="InterPro" id="IPR051209">
    <property type="entry name" value="FAD-bind_Monooxygenase_sf"/>
</dbReference>
<accession>A0AAU7AQN7</accession>
<sequence length="492" mass="53729">MAPPTKDVEHVPLVIVGGGFAGVGLAVRLKQAGVHDFTILERANALGGVWRDNTYPGCACDVPSALYSYSFAPNPDWSRVYATQPEILAYLQAVAAEHCVGPHVRLGTELLDARWDDDARRWQLQTTAGPLTTTVLVGAQGLFGDPVLPDIPGRATFAGTTFHSARWDHTQDLTGRRVAVIGTGASAAQFIPAIQPEVERLVVFQRTPPWIMPRLDVRSVGVQRAAFRAVPPLQTALRGGIFTLIEGLGLVQFVNLRFRHAYEAVGRLQLRRQVRDAGLRARLTPDYMIGCKRAILTDAYLPALTQPNVDVVTERIREIRPHAVVTDDGTEHAVDTIIYGTGFQAPTRAGAVIHGRDGRSLVDLYDERPQSYLGAAYAGFPNLFTVLGPYGAAGNQSAIYMIEQQVGYIVDAVRAMRAGDVAVVEVRPQAQAAFLDEVDERSAGTVWVDGGCRSYYQTRDGHNSGLWPSWSFAYAHRTRRFDPSAYDLTPAA</sequence>
<evidence type="ECO:0000313" key="1">
    <source>
        <dbReference type="EMBL" id="XAY03994.1"/>
    </source>
</evidence>
<dbReference type="KEGG" id="parq:DSM112329_00820"/>
<keyword evidence="1" id="KW-0503">Monooxygenase</keyword>
<proteinExistence type="predicted"/>
<dbReference type="EMBL" id="CP114014">
    <property type="protein sequence ID" value="XAY03994.1"/>
    <property type="molecule type" value="Genomic_DNA"/>
</dbReference>
<keyword evidence="1" id="KW-0560">Oxidoreductase</keyword>
<dbReference type="SUPFAM" id="SSF51905">
    <property type="entry name" value="FAD/NAD(P)-binding domain"/>
    <property type="match status" value="2"/>
</dbReference>
<organism evidence="1">
    <name type="scientific">Paraconexibacter sp. AEG42_29</name>
    <dbReference type="NCBI Taxonomy" id="2997339"/>
    <lineage>
        <taxon>Bacteria</taxon>
        <taxon>Bacillati</taxon>
        <taxon>Actinomycetota</taxon>
        <taxon>Thermoleophilia</taxon>
        <taxon>Solirubrobacterales</taxon>
        <taxon>Paraconexibacteraceae</taxon>
        <taxon>Paraconexibacter</taxon>
    </lineage>
</organism>